<dbReference type="SUPFAM" id="SSF103473">
    <property type="entry name" value="MFS general substrate transporter"/>
    <property type="match status" value="1"/>
</dbReference>
<dbReference type="InterPro" id="IPR036259">
    <property type="entry name" value="MFS_trans_sf"/>
</dbReference>
<dbReference type="AlphaFoldDB" id="A0AAW0B3D8"/>
<evidence type="ECO:0000256" key="7">
    <source>
        <dbReference type="SAM" id="Phobius"/>
    </source>
</evidence>
<evidence type="ECO:0000256" key="6">
    <source>
        <dbReference type="SAM" id="MobiDB-lite"/>
    </source>
</evidence>
<dbReference type="PANTHER" id="PTHR43791:SF36">
    <property type="entry name" value="TRANSPORTER, PUTATIVE (AFU_ORTHOLOGUE AFUA_6G08340)-RELATED"/>
    <property type="match status" value="1"/>
</dbReference>
<dbReference type="Gene3D" id="1.20.1250.20">
    <property type="entry name" value="MFS general substrate transporter like domains"/>
    <property type="match status" value="1"/>
</dbReference>
<dbReference type="InterPro" id="IPR011701">
    <property type="entry name" value="MFS"/>
</dbReference>
<keyword evidence="4 7" id="KW-1133">Transmembrane helix</keyword>
<dbReference type="GO" id="GO:0022857">
    <property type="term" value="F:transmembrane transporter activity"/>
    <property type="evidence" value="ECO:0007669"/>
    <property type="project" value="InterPro"/>
</dbReference>
<evidence type="ECO:0000313" key="9">
    <source>
        <dbReference type="EMBL" id="KAK7020193.1"/>
    </source>
</evidence>
<dbReference type="GO" id="GO:0016020">
    <property type="term" value="C:membrane"/>
    <property type="evidence" value="ECO:0007669"/>
    <property type="project" value="UniProtKB-SubCell"/>
</dbReference>
<comment type="subcellular location">
    <subcellularLocation>
        <location evidence="1">Membrane</location>
        <topology evidence="1">Multi-pass membrane protein</topology>
    </subcellularLocation>
</comment>
<evidence type="ECO:0000256" key="5">
    <source>
        <dbReference type="ARBA" id="ARBA00023136"/>
    </source>
</evidence>
<evidence type="ECO:0000256" key="4">
    <source>
        <dbReference type="ARBA" id="ARBA00022989"/>
    </source>
</evidence>
<feature type="transmembrane region" description="Helical" evidence="7">
    <location>
        <begin position="101"/>
        <end position="120"/>
    </location>
</feature>
<dbReference type="Proteomes" id="UP001383192">
    <property type="component" value="Unassembled WGS sequence"/>
</dbReference>
<dbReference type="Pfam" id="PF07690">
    <property type="entry name" value="MFS_1"/>
    <property type="match status" value="1"/>
</dbReference>
<evidence type="ECO:0000313" key="10">
    <source>
        <dbReference type="Proteomes" id="UP001383192"/>
    </source>
</evidence>
<sequence length="209" mass="23046">MSQLSMKELFKSENSASVANPGDEHKVQNAEHYEEARKEDSLSEAPWLAEEEKKLVRKLDTRILPMVCSVYLFAQLDRNNLGNAKLQGFQRDVLGGDPTGVLFDWVFAAFFFSYVAFQTPASIVSKLFPPRIWLGCAAIGWGLCSTLTATAFNFGGVMTIRVFVGLFEGAFTPAIPLYFSLFYTKAEIGLRVAYWFGIAAVAGAFGGIV</sequence>
<evidence type="ECO:0000256" key="1">
    <source>
        <dbReference type="ARBA" id="ARBA00004141"/>
    </source>
</evidence>
<accession>A0AAW0B3D8</accession>
<feature type="transmembrane region" description="Helical" evidence="7">
    <location>
        <begin position="188"/>
        <end position="208"/>
    </location>
</feature>
<evidence type="ECO:0000256" key="3">
    <source>
        <dbReference type="ARBA" id="ARBA00022692"/>
    </source>
</evidence>
<dbReference type="InterPro" id="IPR020846">
    <property type="entry name" value="MFS_dom"/>
</dbReference>
<feature type="transmembrane region" description="Helical" evidence="7">
    <location>
        <begin position="132"/>
        <end position="154"/>
    </location>
</feature>
<comment type="caution">
    <text evidence="9">The sequence shown here is derived from an EMBL/GenBank/DDBJ whole genome shotgun (WGS) entry which is preliminary data.</text>
</comment>
<feature type="region of interest" description="Disordered" evidence="6">
    <location>
        <begin position="1"/>
        <end position="38"/>
    </location>
</feature>
<dbReference type="PANTHER" id="PTHR43791">
    <property type="entry name" value="PERMEASE-RELATED"/>
    <property type="match status" value="1"/>
</dbReference>
<reference evidence="9 10" key="1">
    <citation type="submission" date="2024-01" db="EMBL/GenBank/DDBJ databases">
        <title>A draft genome for a cacao thread blight-causing isolate of Paramarasmius palmivorus.</title>
        <authorList>
            <person name="Baruah I.K."/>
            <person name="Bukari Y."/>
            <person name="Amoako-Attah I."/>
            <person name="Meinhardt L.W."/>
            <person name="Bailey B.A."/>
            <person name="Cohen S.P."/>
        </authorList>
    </citation>
    <scope>NUCLEOTIDE SEQUENCE [LARGE SCALE GENOMIC DNA]</scope>
    <source>
        <strain evidence="9 10">GH-12</strain>
    </source>
</reference>
<feature type="compositionally biased region" description="Basic and acidic residues" evidence="6">
    <location>
        <begin position="22"/>
        <end position="38"/>
    </location>
</feature>
<dbReference type="EMBL" id="JAYKXP010000191">
    <property type="protein sequence ID" value="KAK7020193.1"/>
    <property type="molecule type" value="Genomic_DNA"/>
</dbReference>
<name>A0AAW0B3D8_9AGAR</name>
<keyword evidence="3 7" id="KW-0812">Transmembrane</keyword>
<keyword evidence="10" id="KW-1185">Reference proteome</keyword>
<evidence type="ECO:0000259" key="8">
    <source>
        <dbReference type="PROSITE" id="PS50850"/>
    </source>
</evidence>
<feature type="domain" description="Major facilitator superfamily (MFS) profile" evidence="8">
    <location>
        <begin position="63"/>
        <end position="209"/>
    </location>
</feature>
<feature type="transmembrane region" description="Helical" evidence="7">
    <location>
        <begin position="160"/>
        <end position="181"/>
    </location>
</feature>
<dbReference type="PROSITE" id="PS50850">
    <property type="entry name" value="MFS"/>
    <property type="match status" value="1"/>
</dbReference>
<protein>
    <recommendedName>
        <fullName evidence="8">Major facilitator superfamily (MFS) profile domain-containing protein</fullName>
    </recommendedName>
</protein>
<gene>
    <name evidence="9" type="ORF">VNI00_017806</name>
</gene>
<keyword evidence="2" id="KW-0813">Transport</keyword>
<evidence type="ECO:0000256" key="2">
    <source>
        <dbReference type="ARBA" id="ARBA00022448"/>
    </source>
</evidence>
<keyword evidence="5 7" id="KW-0472">Membrane</keyword>
<organism evidence="9 10">
    <name type="scientific">Paramarasmius palmivorus</name>
    <dbReference type="NCBI Taxonomy" id="297713"/>
    <lineage>
        <taxon>Eukaryota</taxon>
        <taxon>Fungi</taxon>
        <taxon>Dikarya</taxon>
        <taxon>Basidiomycota</taxon>
        <taxon>Agaricomycotina</taxon>
        <taxon>Agaricomycetes</taxon>
        <taxon>Agaricomycetidae</taxon>
        <taxon>Agaricales</taxon>
        <taxon>Marasmiineae</taxon>
        <taxon>Marasmiaceae</taxon>
        <taxon>Paramarasmius</taxon>
    </lineage>
</organism>
<proteinExistence type="predicted"/>